<keyword evidence="3" id="KW-1185">Reference proteome</keyword>
<protein>
    <recommendedName>
        <fullName evidence="1">Helix-turn-helix type 11 domain-containing protein</fullName>
    </recommendedName>
</protein>
<proteinExistence type="predicted"/>
<name>A0ABM8Z701_9LACO</name>
<evidence type="ECO:0000313" key="2">
    <source>
        <dbReference type="EMBL" id="CAH0417172.1"/>
    </source>
</evidence>
<reference evidence="2 3" key="1">
    <citation type="submission" date="2021-11" db="EMBL/GenBank/DDBJ databases">
        <authorList>
            <person name="Depoorter E."/>
        </authorList>
    </citation>
    <scope>NUCLEOTIDE SEQUENCE [LARGE SCALE GENOMIC DNA]</scope>
    <source>
        <strain evidence="2 3">LMG 24289</strain>
    </source>
</reference>
<comment type="caution">
    <text evidence="2">The sequence shown here is derived from an EMBL/GenBank/DDBJ whole genome shotgun (WGS) entry which is preliminary data.</text>
</comment>
<sequence>MESLNLKLLTLIPVGTERTVTGKTLQTLLNASEREIKNDIQRLRFAGVPIGASKTNPAGYYIITNPAEQKRYSSAIENQALTSLRVATAIKNADLLNWKDQILNQRSNYVKETLNQ</sequence>
<feature type="domain" description="Helix-turn-helix type 11" evidence="1">
    <location>
        <begin position="17"/>
        <end position="60"/>
    </location>
</feature>
<dbReference type="InterPro" id="IPR013196">
    <property type="entry name" value="HTH_11"/>
</dbReference>
<dbReference type="Pfam" id="PF08279">
    <property type="entry name" value="HTH_11"/>
    <property type="match status" value="1"/>
</dbReference>
<dbReference type="InterPro" id="IPR036388">
    <property type="entry name" value="WH-like_DNA-bd_sf"/>
</dbReference>
<evidence type="ECO:0000259" key="1">
    <source>
        <dbReference type="Pfam" id="PF08279"/>
    </source>
</evidence>
<accession>A0ABM8Z701</accession>
<dbReference type="Proteomes" id="UP000789707">
    <property type="component" value="Unassembled WGS sequence"/>
</dbReference>
<gene>
    <name evidence="2" type="ORF">WFA24289_01501</name>
</gene>
<dbReference type="RefSeq" id="WP_230097204.1">
    <property type="nucleotide sequence ID" value="NZ_CAKKNS010000007.1"/>
</dbReference>
<dbReference type="Gene3D" id="1.10.10.10">
    <property type="entry name" value="Winged helix-like DNA-binding domain superfamily/Winged helix DNA-binding domain"/>
    <property type="match status" value="1"/>
</dbReference>
<dbReference type="EMBL" id="CAKKNS010000007">
    <property type="protein sequence ID" value="CAH0417172.1"/>
    <property type="molecule type" value="Genomic_DNA"/>
</dbReference>
<organism evidence="2 3">
    <name type="scientific">Periweissella fabaria</name>
    <dbReference type="NCBI Taxonomy" id="546157"/>
    <lineage>
        <taxon>Bacteria</taxon>
        <taxon>Bacillati</taxon>
        <taxon>Bacillota</taxon>
        <taxon>Bacilli</taxon>
        <taxon>Lactobacillales</taxon>
        <taxon>Lactobacillaceae</taxon>
        <taxon>Periweissella</taxon>
    </lineage>
</organism>
<evidence type="ECO:0000313" key="3">
    <source>
        <dbReference type="Proteomes" id="UP000789707"/>
    </source>
</evidence>